<keyword evidence="3" id="KW-1185">Reference proteome</keyword>
<organism evidence="2 3">
    <name type="scientific">Brachionus calyciflorus</name>
    <dbReference type="NCBI Taxonomy" id="104777"/>
    <lineage>
        <taxon>Eukaryota</taxon>
        <taxon>Metazoa</taxon>
        <taxon>Spiralia</taxon>
        <taxon>Gnathifera</taxon>
        <taxon>Rotifera</taxon>
        <taxon>Eurotatoria</taxon>
        <taxon>Monogononta</taxon>
        <taxon>Pseudotrocha</taxon>
        <taxon>Ploima</taxon>
        <taxon>Brachionidae</taxon>
        <taxon>Brachionus</taxon>
    </lineage>
</organism>
<feature type="transmembrane region" description="Helical" evidence="1">
    <location>
        <begin position="71"/>
        <end position="92"/>
    </location>
</feature>
<evidence type="ECO:0000256" key="1">
    <source>
        <dbReference type="SAM" id="Phobius"/>
    </source>
</evidence>
<name>A0A814DEI8_9BILA</name>
<reference evidence="2" key="1">
    <citation type="submission" date="2021-02" db="EMBL/GenBank/DDBJ databases">
        <authorList>
            <person name="Nowell W R."/>
        </authorList>
    </citation>
    <scope>NUCLEOTIDE SEQUENCE</scope>
    <source>
        <strain evidence="2">Ploen Becks lab</strain>
    </source>
</reference>
<proteinExistence type="predicted"/>
<keyword evidence="1" id="KW-0812">Transmembrane</keyword>
<gene>
    <name evidence="2" type="ORF">OXX778_LOCUS14112</name>
</gene>
<accession>A0A814DEI8</accession>
<keyword evidence="1" id="KW-1133">Transmembrane helix</keyword>
<comment type="caution">
    <text evidence="2">The sequence shown here is derived from an EMBL/GenBank/DDBJ whole genome shotgun (WGS) entry which is preliminary data.</text>
</comment>
<evidence type="ECO:0000313" key="3">
    <source>
        <dbReference type="Proteomes" id="UP000663879"/>
    </source>
</evidence>
<evidence type="ECO:0000313" key="2">
    <source>
        <dbReference type="EMBL" id="CAF0954302.1"/>
    </source>
</evidence>
<dbReference type="Proteomes" id="UP000663879">
    <property type="component" value="Unassembled WGS sequence"/>
</dbReference>
<dbReference type="AlphaFoldDB" id="A0A814DEI8"/>
<dbReference type="EMBL" id="CAJNOC010002842">
    <property type="protein sequence ID" value="CAF0954302.1"/>
    <property type="molecule type" value="Genomic_DNA"/>
</dbReference>
<sequence>MNFDFLDFLGKNKIADEKNEKKEAKNMDTLSQLTKESFDSSISFDLRSSDGTNSEQSIESDEPLSFKKIKILLILWSSLTCLVIGLLIYRFFIYDGREGEE</sequence>
<keyword evidence="1" id="KW-0472">Membrane</keyword>
<protein>
    <submittedName>
        <fullName evidence="2">Uncharacterized protein</fullName>
    </submittedName>
</protein>